<evidence type="ECO:0000256" key="3">
    <source>
        <dbReference type="ARBA" id="ARBA00011881"/>
    </source>
</evidence>
<comment type="subunit">
    <text evidence="3 10">Homotetramer.</text>
</comment>
<dbReference type="Gene3D" id="3.40.640.10">
    <property type="entry name" value="Type I PLP-dependent aspartate aminotransferase-like (Major domain)"/>
    <property type="match status" value="1"/>
</dbReference>
<dbReference type="InterPro" id="IPR001597">
    <property type="entry name" value="ArAA_b-elim_lyase/Thr_aldolase"/>
</dbReference>
<dbReference type="Gene3D" id="3.90.1150.10">
    <property type="entry name" value="Aspartate Aminotransferase, domain 1"/>
    <property type="match status" value="1"/>
</dbReference>
<dbReference type="AlphaFoldDB" id="A0A3N5B562"/>
<dbReference type="InterPro" id="IPR015424">
    <property type="entry name" value="PyrdxlP-dep_Trfase"/>
</dbReference>
<proteinExistence type="inferred from homology"/>
<dbReference type="NCBIfam" id="TIGR02618">
    <property type="entry name" value="tyr_phenol_ly"/>
    <property type="match status" value="1"/>
</dbReference>
<evidence type="ECO:0000256" key="11">
    <source>
        <dbReference type="PIRSR" id="PIRSR611166-50"/>
    </source>
</evidence>
<keyword evidence="6 10" id="KW-0663">Pyridoxal phosphate</keyword>
<evidence type="ECO:0000256" key="5">
    <source>
        <dbReference type="ARBA" id="ARBA00016166"/>
    </source>
</evidence>
<comment type="caution">
    <text evidence="13">The sequence shown here is derived from an EMBL/GenBank/DDBJ whole genome shotgun (WGS) entry which is preliminary data.</text>
</comment>
<evidence type="ECO:0000256" key="6">
    <source>
        <dbReference type="ARBA" id="ARBA00022898"/>
    </source>
</evidence>
<evidence type="ECO:0000256" key="2">
    <source>
        <dbReference type="ARBA" id="ARBA00009721"/>
    </source>
</evidence>
<dbReference type="RefSeq" id="WP_124222506.1">
    <property type="nucleotide sequence ID" value="NZ_RKRF01000010.1"/>
</dbReference>
<dbReference type="Pfam" id="PF01212">
    <property type="entry name" value="Beta_elim_lyase"/>
    <property type="match status" value="1"/>
</dbReference>
<evidence type="ECO:0000256" key="10">
    <source>
        <dbReference type="HAMAP-Rule" id="MF_00543"/>
    </source>
</evidence>
<accession>A0A3N5B562</accession>
<feature type="modified residue" description="N6-(pyridoxal phosphate)lysine" evidence="10 11">
    <location>
        <position position="259"/>
    </location>
</feature>
<keyword evidence="7 10" id="KW-0456">Lyase</keyword>
<sequence length="465" mass="52505">MKKRRTAEPYKIKAVEPLNMLSREEREQALKRAGYNTFLLDSEDVYIDLLTDSGTSAMSDQQWGALMVGDEAYAGSKSWYRLRDAVQEIYGYQYVLPTHQGRGAENLLSQLMIKEGDYIPGNMYFTTTRAHQELNGGTFVDVIIDEAHDSSAELDFKGDIDLTKLQKLIDDVGAERIPYVCLAVTVNMAGGQPVSMANMREVYELCQRYGISVFYDATRCVENAYFIKEREEGYQDQSIRNILKEMFSYSDGCTMSGKKDALVNIGGFLAMNDEELYIRSRELVVVYEGMPTYGGMAGRDMEAMAQGIYEAADDHFIEHRIHQVRYLGDQLIEAGIPVVRPIGGHAIFLDAKAFLPHIPQDQFPAQALAGALYLDSGVRGMERGIVSAGRNKETGENNKPKLEMVRLTIPRRVYTNNHMDVVADSVIELFEKRDQITGLQMEYEPPTLRFFNARFSPLVESKTLI</sequence>
<dbReference type="NCBIfam" id="NF009709">
    <property type="entry name" value="PRK13238.1"/>
    <property type="match status" value="1"/>
</dbReference>
<dbReference type="PROSITE" id="PS00853">
    <property type="entry name" value="BETA_ELIM_LYASE"/>
    <property type="match status" value="1"/>
</dbReference>
<dbReference type="Proteomes" id="UP000276443">
    <property type="component" value="Unassembled WGS sequence"/>
</dbReference>
<evidence type="ECO:0000256" key="8">
    <source>
        <dbReference type="ARBA" id="ARBA00033449"/>
    </source>
</evidence>
<dbReference type="InterPro" id="IPR013441">
    <property type="entry name" value="Tyr_phenol_ly"/>
</dbReference>
<evidence type="ECO:0000256" key="1">
    <source>
        <dbReference type="ARBA" id="ARBA00001933"/>
    </source>
</evidence>
<evidence type="ECO:0000259" key="12">
    <source>
        <dbReference type="Pfam" id="PF01212"/>
    </source>
</evidence>
<dbReference type="HAMAP" id="MF_00543">
    <property type="entry name" value="Tyr_phenol_lyase"/>
    <property type="match status" value="1"/>
</dbReference>
<comment type="catalytic activity">
    <reaction evidence="9 10">
        <text>L-tyrosine + H2O = phenol + pyruvate + NH4(+)</text>
        <dbReference type="Rhea" id="RHEA:21704"/>
        <dbReference type="ChEBI" id="CHEBI:15361"/>
        <dbReference type="ChEBI" id="CHEBI:15377"/>
        <dbReference type="ChEBI" id="CHEBI:15882"/>
        <dbReference type="ChEBI" id="CHEBI:28938"/>
        <dbReference type="ChEBI" id="CHEBI:58315"/>
        <dbReference type="EC" id="4.1.99.2"/>
    </reaction>
</comment>
<protein>
    <recommendedName>
        <fullName evidence="5 10">Tyrosine phenol-lyase</fullName>
        <ecNumber evidence="4 10">4.1.99.2</ecNumber>
    </recommendedName>
    <alternativeName>
        <fullName evidence="8 10">Beta-tyrosinase</fullName>
    </alternativeName>
</protein>
<dbReference type="EC" id="4.1.99.2" evidence="4 10"/>
<dbReference type="GO" id="GO:0006570">
    <property type="term" value="P:tyrosine metabolic process"/>
    <property type="evidence" value="ECO:0007669"/>
    <property type="project" value="UniProtKB-UniRule"/>
</dbReference>
<dbReference type="InterPro" id="IPR018176">
    <property type="entry name" value="Tryptophanase_CS"/>
</dbReference>
<dbReference type="SUPFAM" id="SSF53383">
    <property type="entry name" value="PLP-dependent transferases"/>
    <property type="match status" value="1"/>
</dbReference>
<comment type="cofactor">
    <cofactor evidence="1 10 11">
        <name>pyridoxal 5'-phosphate</name>
        <dbReference type="ChEBI" id="CHEBI:597326"/>
    </cofactor>
</comment>
<keyword evidence="14" id="KW-1185">Reference proteome</keyword>
<dbReference type="PANTHER" id="PTHR32325">
    <property type="entry name" value="BETA-ELIMINATING LYASE-LIKE PROTEIN-RELATED"/>
    <property type="match status" value="1"/>
</dbReference>
<name>A0A3N5B562_9BACI</name>
<dbReference type="PIRSF" id="PIRSF001386">
    <property type="entry name" value="Trpase"/>
    <property type="match status" value="1"/>
</dbReference>
<reference evidence="13 14" key="1">
    <citation type="submission" date="2018-11" db="EMBL/GenBank/DDBJ databases">
        <title>Genomic Encyclopedia of Type Strains, Phase IV (KMG-IV): sequencing the most valuable type-strain genomes for metagenomic binning, comparative biology and taxonomic classification.</title>
        <authorList>
            <person name="Goeker M."/>
        </authorList>
    </citation>
    <scope>NUCLEOTIDE SEQUENCE [LARGE SCALE GENOMIC DNA]</scope>
    <source>
        <strain evidence="13 14">DSM 18090</strain>
    </source>
</reference>
<dbReference type="GO" id="GO:0050371">
    <property type="term" value="F:tyrosine phenol-lyase activity"/>
    <property type="evidence" value="ECO:0007669"/>
    <property type="project" value="UniProtKB-UniRule"/>
</dbReference>
<feature type="domain" description="Aromatic amino acid beta-eliminating lyase/threonine aldolase" evidence="12">
    <location>
        <begin position="48"/>
        <end position="424"/>
    </location>
</feature>
<dbReference type="PANTHER" id="PTHR32325:SF4">
    <property type="entry name" value="TRYPTOPHANASE"/>
    <property type="match status" value="1"/>
</dbReference>
<evidence type="ECO:0000313" key="14">
    <source>
        <dbReference type="Proteomes" id="UP000276443"/>
    </source>
</evidence>
<evidence type="ECO:0000256" key="4">
    <source>
        <dbReference type="ARBA" id="ARBA00013154"/>
    </source>
</evidence>
<evidence type="ECO:0000256" key="9">
    <source>
        <dbReference type="ARBA" id="ARBA00049232"/>
    </source>
</evidence>
<evidence type="ECO:0000256" key="7">
    <source>
        <dbReference type="ARBA" id="ARBA00023239"/>
    </source>
</evidence>
<organism evidence="13 14">
    <name type="scientific">Aquisalibacillus elongatus</name>
    <dbReference type="NCBI Taxonomy" id="485577"/>
    <lineage>
        <taxon>Bacteria</taxon>
        <taxon>Bacillati</taxon>
        <taxon>Bacillota</taxon>
        <taxon>Bacilli</taxon>
        <taxon>Bacillales</taxon>
        <taxon>Bacillaceae</taxon>
        <taxon>Aquisalibacillus</taxon>
    </lineage>
</organism>
<dbReference type="EMBL" id="RKRF01000010">
    <property type="protein sequence ID" value="RPF52249.1"/>
    <property type="molecule type" value="Genomic_DNA"/>
</dbReference>
<gene>
    <name evidence="10" type="primary">tpl</name>
    <name evidence="13" type="ORF">EDC24_2242</name>
</gene>
<evidence type="ECO:0000313" key="13">
    <source>
        <dbReference type="EMBL" id="RPF52249.1"/>
    </source>
</evidence>
<dbReference type="InterPro" id="IPR015422">
    <property type="entry name" value="PyrdxlP-dep_Trfase_small"/>
</dbReference>
<dbReference type="OrthoDB" id="9764079at2"/>
<dbReference type="CDD" id="cd00617">
    <property type="entry name" value="Tnase_like"/>
    <property type="match status" value="1"/>
</dbReference>
<comment type="similarity">
    <text evidence="2 10">Belongs to the beta-eliminating lyase family.</text>
</comment>
<dbReference type="InterPro" id="IPR015421">
    <property type="entry name" value="PyrdxlP-dep_Trfase_major"/>
</dbReference>
<dbReference type="InterPro" id="IPR011166">
    <property type="entry name" value="Beta-eliminating_lyase"/>
</dbReference>